<dbReference type="CDD" id="cd06558">
    <property type="entry name" value="crotonase-like"/>
    <property type="match status" value="1"/>
</dbReference>
<protein>
    <submittedName>
        <fullName evidence="4">Enoyl-CoA hydratase</fullName>
    </submittedName>
</protein>
<dbReference type="PROSITE" id="PS00166">
    <property type="entry name" value="ENOYL_COA_HYDRATASE"/>
    <property type="match status" value="1"/>
</dbReference>
<gene>
    <name evidence="4" type="ORF">SAMN05421630_104485</name>
</gene>
<evidence type="ECO:0000313" key="4">
    <source>
        <dbReference type="EMBL" id="SDC92741.1"/>
    </source>
</evidence>
<reference evidence="4 5" key="1">
    <citation type="submission" date="2016-10" db="EMBL/GenBank/DDBJ databases">
        <authorList>
            <person name="de Groot N.N."/>
        </authorList>
    </citation>
    <scope>NUCLEOTIDE SEQUENCE [LARGE SCALE GENOMIC DNA]</scope>
    <source>
        <strain evidence="4 5">CGMCC 4.5506</strain>
    </source>
</reference>
<name>A0A222VVW5_9PSEU</name>
<dbReference type="InterPro" id="IPR018376">
    <property type="entry name" value="Enoyl-CoA_hyd/isom_CS"/>
</dbReference>
<dbReference type="PANTHER" id="PTHR43802:SF1">
    <property type="entry name" value="IP11341P-RELATED"/>
    <property type="match status" value="1"/>
</dbReference>
<dbReference type="STRING" id="530584.SAMN05421630_104485"/>
<evidence type="ECO:0000256" key="1">
    <source>
        <dbReference type="ARBA" id="ARBA00005254"/>
    </source>
</evidence>
<dbReference type="Gene3D" id="1.10.12.10">
    <property type="entry name" value="Lyase 2-enoyl-coa Hydratase, Chain A, domain 2"/>
    <property type="match status" value="1"/>
</dbReference>
<comment type="similarity">
    <text evidence="1 3">Belongs to the enoyl-CoA hydratase/isomerase family.</text>
</comment>
<keyword evidence="2" id="KW-0456">Lyase</keyword>
<organism evidence="4 5">
    <name type="scientific">Prauserella marina</name>
    <dbReference type="NCBI Taxonomy" id="530584"/>
    <lineage>
        <taxon>Bacteria</taxon>
        <taxon>Bacillati</taxon>
        <taxon>Actinomycetota</taxon>
        <taxon>Actinomycetes</taxon>
        <taxon>Pseudonocardiales</taxon>
        <taxon>Pseudonocardiaceae</taxon>
        <taxon>Prauserella</taxon>
    </lineage>
</organism>
<evidence type="ECO:0000313" key="5">
    <source>
        <dbReference type="Proteomes" id="UP000199494"/>
    </source>
</evidence>
<keyword evidence="5" id="KW-1185">Reference proteome</keyword>
<dbReference type="RefSeq" id="WP_091803706.1">
    <property type="nucleotide sequence ID" value="NZ_CP016353.1"/>
</dbReference>
<evidence type="ECO:0000256" key="3">
    <source>
        <dbReference type="RuleBase" id="RU003707"/>
    </source>
</evidence>
<dbReference type="InterPro" id="IPR029045">
    <property type="entry name" value="ClpP/crotonase-like_dom_sf"/>
</dbReference>
<dbReference type="NCBIfam" id="NF006100">
    <property type="entry name" value="PRK08252.1"/>
    <property type="match status" value="1"/>
</dbReference>
<dbReference type="InterPro" id="IPR014748">
    <property type="entry name" value="Enoyl-CoA_hydra_C"/>
</dbReference>
<dbReference type="Proteomes" id="UP000199494">
    <property type="component" value="Unassembled WGS sequence"/>
</dbReference>
<dbReference type="Gene3D" id="3.90.226.20">
    <property type="match status" value="1"/>
</dbReference>
<dbReference type="SUPFAM" id="SSF52096">
    <property type="entry name" value="ClpP/crotonase"/>
    <property type="match status" value="1"/>
</dbReference>
<dbReference type="Gene3D" id="3.30.300.220">
    <property type="match status" value="1"/>
</dbReference>
<dbReference type="InterPro" id="IPR001753">
    <property type="entry name" value="Enoyl-CoA_hydra/iso"/>
</dbReference>
<accession>A0A222VVW5</accession>
<dbReference type="AlphaFoldDB" id="A0A222VVW5"/>
<dbReference type="FunFam" id="1.10.12.10:FF:000001">
    <property type="entry name" value="Probable enoyl-CoA hydratase, mitochondrial"/>
    <property type="match status" value="1"/>
</dbReference>
<dbReference type="EMBL" id="FMZE01000004">
    <property type="protein sequence ID" value="SDC92741.1"/>
    <property type="molecule type" value="Genomic_DNA"/>
</dbReference>
<proteinExistence type="inferred from homology"/>
<sequence length="254" mass="27174">MTQLVRFERKGAIAVITINRPERKNAFDLATAYAMEAAIDEFDRDDELRVAVLTGEGDVFCAGQDIIAAGKGELGKTDRRGGAGIMAQPPEKPIIAAVEGHAVGGGLELCLSCDLVVASRTAKLGLPEAKRGFPAMGGGLFRLPKRIPYAMAMEAAVTGATWSAERFHELGLVNRLAEPGEALGVALVLAGEVAAAAPVAVKASKAIVRRSQEWTDTESWLNQEPFVDEVLNSADYHEGMTAFAEKRQPEWKGR</sequence>
<evidence type="ECO:0000256" key="2">
    <source>
        <dbReference type="ARBA" id="ARBA00023239"/>
    </source>
</evidence>
<dbReference type="PANTHER" id="PTHR43802">
    <property type="entry name" value="ENOYL-COA HYDRATASE"/>
    <property type="match status" value="1"/>
</dbReference>
<dbReference type="OrthoDB" id="4284283at2"/>
<dbReference type="GO" id="GO:0016836">
    <property type="term" value="F:hydro-lyase activity"/>
    <property type="evidence" value="ECO:0007669"/>
    <property type="project" value="UniProtKB-ARBA"/>
</dbReference>
<dbReference type="Pfam" id="PF00378">
    <property type="entry name" value="ECH_1"/>
    <property type="match status" value="1"/>
</dbReference>
<dbReference type="KEGG" id="pmad:BAY61_27270"/>